<organism evidence="8 9">
    <name type="scientific">Seminavis robusta</name>
    <dbReference type="NCBI Taxonomy" id="568900"/>
    <lineage>
        <taxon>Eukaryota</taxon>
        <taxon>Sar</taxon>
        <taxon>Stramenopiles</taxon>
        <taxon>Ochrophyta</taxon>
        <taxon>Bacillariophyta</taxon>
        <taxon>Bacillariophyceae</taxon>
        <taxon>Bacillariophycidae</taxon>
        <taxon>Naviculales</taxon>
        <taxon>Naviculaceae</taxon>
        <taxon>Seminavis</taxon>
    </lineage>
</organism>
<dbReference type="GO" id="GO:0005741">
    <property type="term" value="C:mitochondrial outer membrane"/>
    <property type="evidence" value="ECO:0007669"/>
    <property type="project" value="UniProtKB-SubCell"/>
</dbReference>
<evidence type="ECO:0000313" key="8">
    <source>
        <dbReference type="EMBL" id="CAB9510533.1"/>
    </source>
</evidence>
<proteinExistence type="inferred from homology"/>
<evidence type="ECO:0000256" key="4">
    <source>
        <dbReference type="ARBA" id="ARBA00022692"/>
    </source>
</evidence>
<dbReference type="OrthoDB" id="1724197at2759"/>
<comment type="similarity">
    <text evidence="2">Belongs to the SAM50/omp85 family.</text>
</comment>
<keyword evidence="3" id="KW-1134">Transmembrane beta strand</keyword>
<evidence type="ECO:0000313" key="9">
    <source>
        <dbReference type="Proteomes" id="UP001153069"/>
    </source>
</evidence>
<feature type="region of interest" description="Disordered" evidence="6">
    <location>
        <begin position="39"/>
        <end position="64"/>
    </location>
</feature>
<accession>A0A9N8HD32</accession>
<name>A0A9N8HD32_9STRA</name>
<comment type="subcellular location">
    <subcellularLocation>
        <location evidence="1">Mitochondrion outer membrane</location>
        <topology evidence="1">Multi-pass membrane protein</topology>
    </subcellularLocation>
</comment>
<dbReference type="PANTHER" id="PTHR12815:SF18">
    <property type="entry name" value="SORTING AND ASSEMBLY MACHINERY COMPONENT 50 HOMOLOG"/>
    <property type="match status" value="1"/>
</dbReference>
<comment type="caution">
    <text evidence="8">The sequence shown here is derived from an EMBL/GenBank/DDBJ whole genome shotgun (WGS) entry which is preliminary data.</text>
</comment>
<evidence type="ECO:0000259" key="7">
    <source>
        <dbReference type="Pfam" id="PF01103"/>
    </source>
</evidence>
<dbReference type="InterPro" id="IPR039910">
    <property type="entry name" value="D15-like"/>
</dbReference>
<evidence type="ECO:0000256" key="2">
    <source>
        <dbReference type="ARBA" id="ARBA00010913"/>
    </source>
</evidence>
<reference evidence="8" key="1">
    <citation type="submission" date="2020-06" db="EMBL/GenBank/DDBJ databases">
        <authorList>
            <consortium name="Plant Systems Biology data submission"/>
        </authorList>
    </citation>
    <scope>NUCLEOTIDE SEQUENCE</scope>
    <source>
        <strain evidence="8">D6</strain>
    </source>
</reference>
<gene>
    <name evidence="8" type="ORF">SEMRO_440_G143530.1</name>
</gene>
<evidence type="ECO:0000256" key="6">
    <source>
        <dbReference type="SAM" id="MobiDB-lite"/>
    </source>
</evidence>
<keyword evidence="9" id="KW-1185">Reference proteome</keyword>
<dbReference type="InterPro" id="IPR000184">
    <property type="entry name" value="Bac_surfAg_D15"/>
</dbReference>
<dbReference type="Proteomes" id="UP001153069">
    <property type="component" value="Unassembled WGS sequence"/>
</dbReference>
<dbReference type="PANTHER" id="PTHR12815">
    <property type="entry name" value="SORTING AND ASSEMBLY MACHINERY SAMM50 PROTEIN FAMILY MEMBER"/>
    <property type="match status" value="1"/>
</dbReference>
<dbReference type="EMBL" id="CAICTM010000439">
    <property type="protein sequence ID" value="CAB9510533.1"/>
    <property type="molecule type" value="Genomic_DNA"/>
</dbReference>
<keyword evidence="4" id="KW-0812">Transmembrane</keyword>
<dbReference type="Pfam" id="PF01103">
    <property type="entry name" value="Omp85"/>
    <property type="match status" value="1"/>
</dbReference>
<feature type="domain" description="Bacterial surface antigen (D15)" evidence="7">
    <location>
        <begin position="189"/>
        <end position="536"/>
    </location>
</feature>
<feature type="compositionally biased region" description="Basic and acidic residues" evidence="6">
    <location>
        <begin position="48"/>
        <end position="64"/>
    </location>
</feature>
<evidence type="ECO:0000256" key="5">
    <source>
        <dbReference type="ARBA" id="ARBA00023136"/>
    </source>
</evidence>
<evidence type="ECO:0000256" key="3">
    <source>
        <dbReference type="ARBA" id="ARBA00022452"/>
    </source>
</evidence>
<protein>
    <submittedName>
        <fullName evidence="8">Assembly machinery</fullName>
    </submittedName>
</protein>
<dbReference type="AlphaFoldDB" id="A0A9N8HD32"/>
<evidence type="ECO:0000256" key="1">
    <source>
        <dbReference type="ARBA" id="ARBA00004374"/>
    </source>
</evidence>
<dbReference type="Gene3D" id="2.40.160.50">
    <property type="entry name" value="membrane protein fhac: a member of the omp85/tpsb transporter family"/>
    <property type="match status" value="1"/>
</dbReference>
<keyword evidence="5" id="KW-0472">Membrane</keyword>
<sequence length="537" mass="58964">MADPSQQQQRMRQQQQQAMFKHTMEYPIQFEFPATITSTSTSVSSSSDDTKENNNNKDKKPLRTDPDFLQIRLFEAGIPFAHPQSLGQTAEQLHSFVTRLEQSGCYESINVEIDQKQNQTSPEQQHATQQLTIQLKEKNWYRLYVGGGIRNDMNAELGGGNSVNSMLAKTQFETTAGLNNLTGCLDTTSLQYTVDATSQSRWDFQHVRPLDALLHPDSILASLFFSNDGDSQKTSDYSIALRAALDTLDYEWTRSYKERQRRISLTLANTNVPHAEMMSDDKPYVGFEWSWNFRDLLPRRQSTMPYSIDASPEIAAQAGPSETNSIQWEYRTNGVFCDSKLNPSQGIDYYTKAEIAGPPGDVGFAKVQSGGAVHIPLLNHLCSLHGSLHTGLLEPLSFGGACPKPPTVSDRFFVGGPLQLRGFSPAGIGPRAPEQGDALGGEFFYTATLAASMTTAALDQYGIRLFGFANVGTLAGSLATLTASPSAVVKSSRVSAGVGASAALPMGRIEATYAWPIRYGPRDMRRNVQFGLGFSFG</sequence>